<feature type="domain" description="AAA+ ATPase" evidence="1">
    <location>
        <begin position="67"/>
        <end position="392"/>
    </location>
</feature>
<evidence type="ECO:0000313" key="2">
    <source>
        <dbReference type="EMBL" id="TLF41704.1"/>
    </source>
</evidence>
<proteinExistence type="predicted"/>
<dbReference type="InterPro" id="IPR027417">
    <property type="entry name" value="P-loop_NTPase"/>
</dbReference>
<dbReference type="Proteomes" id="UP000309885">
    <property type="component" value="Unassembled WGS sequence"/>
</dbReference>
<protein>
    <submittedName>
        <fullName evidence="2">ATP-binding protein</fullName>
    </submittedName>
</protein>
<dbReference type="SUPFAM" id="SSF52540">
    <property type="entry name" value="P-loop containing nucleoside triphosphate hydrolases"/>
    <property type="match status" value="1"/>
</dbReference>
<keyword evidence="2" id="KW-0547">Nucleotide-binding</keyword>
<dbReference type="InterPro" id="IPR003959">
    <property type="entry name" value="ATPase_AAA_core"/>
</dbReference>
<comment type="caution">
    <text evidence="2">The sequence shown here is derived from an EMBL/GenBank/DDBJ whole genome shotgun (WGS) entry which is preliminary data.</text>
</comment>
<dbReference type="GO" id="GO:0005524">
    <property type="term" value="F:ATP binding"/>
    <property type="evidence" value="ECO:0007669"/>
    <property type="project" value="UniProtKB-KW"/>
</dbReference>
<dbReference type="Pfam" id="PF13304">
    <property type="entry name" value="AAA_21"/>
    <property type="match status" value="1"/>
</dbReference>
<dbReference type="PANTHER" id="PTHR40396">
    <property type="entry name" value="ATPASE-LIKE PROTEIN"/>
    <property type="match status" value="1"/>
</dbReference>
<sequence>MHLLRLFGLAMIYCLYKAQRRVPIMLIEFSVQNATSIKDEMILSAETGERLSRLKETNTIRENNGSLLKNLIIIGPNGSGKTNIINALKLMRSMVLNDPDKITTSLPYNPFRLNPLSAKAPTKFQVKFNYGNQTFQYSFSYVSNAIVAEKLTQVLKTTERTIFAREDQNYPVLDEELEKVAANTKKNSLFLFNAQKANIPAAIAVLEWFQKDLVFVNGKNIIPDQLTELMDDKRIKNEFLRFLRFADFNIIDVKVRDIPLSLPEEIKKIMTTLQPEIDLPDTRKELYASHKQYDGNGNVIGTEEIPLTQESRGTQKIFLIALSIINAHLNGNGKTILFDEFDDSLHFELSKALIEIFNSKQNRNQFILTTHELQLLNSELRTDQIYLVEKDFQGRSSLYSVFDFKDSKNTARHDVQYMKRYIEGRFGSLPQIDVDEMLSALNASNPPARK</sequence>
<reference evidence="2 3" key="1">
    <citation type="submission" date="2019-05" db="EMBL/GenBank/DDBJ databases">
        <title>Genome-based reclassification of Lactobacillus casei as Lactobacillus casei subsp. casei. subsp.nov., description of Lactobacillus casei subsp. zeae subsp. nov., and emended description of Lactobacillus casei.</title>
        <authorList>
            <person name="Huang C.-H."/>
        </authorList>
    </citation>
    <scope>NUCLEOTIDE SEQUENCE [LARGE SCALE GENOMIC DNA]</scope>
    <source>
        <strain evidence="2 3">CRBIP24.44</strain>
    </source>
</reference>
<gene>
    <name evidence="2" type="ORF">FEI15_00375</name>
</gene>
<evidence type="ECO:0000313" key="3">
    <source>
        <dbReference type="Proteomes" id="UP000309885"/>
    </source>
</evidence>
<dbReference type="EMBL" id="VBWO01000001">
    <property type="protein sequence ID" value="TLF41704.1"/>
    <property type="molecule type" value="Genomic_DNA"/>
</dbReference>
<accession>A0A5R8LWQ8</accession>
<dbReference type="AlphaFoldDB" id="A0A5R8LWQ8"/>
<dbReference type="Gene3D" id="3.40.50.300">
    <property type="entry name" value="P-loop containing nucleotide triphosphate hydrolases"/>
    <property type="match status" value="1"/>
</dbReference>
<keyword evidence="2" id="KW-0067">ATP-binding</keyword>
<dbReference type="InterPro" id="IPR003593">
    <property type="entry name" value="AAA+_ATPase"/>
</dbReference>
<dbReference type="SMART" id="SM00382">
    <property type="entry name" value="AAA"/>
    <property type="match status" value="1"/>
</dbReference>
<dbReference type="PANTHER" id="PTHR40396:SF1">
    <property type="entry name" value="ATPASE AAA-TYPE CORE DOMAIN-CONTAINING PROTEIN"/>
    <property type="match status" value="1"/>
</dbReference>
<organism evidence="2 3">
    <name type="scientific">Lacticaseibacillus zeae</name>
    <name type="common">Lactobacillus zeae</name>
    <dbReference type="NCBI Taxonomy" id="57037"/>
    <lineage>
        <taxon>Bacteria</taxon>
        <taxon>Bacillati</taxon>
        <taxon>Bacillota</taxon>
        <taxon>Bacilli</taxon>
        <taxon>Lactobacillales</taxon>
        <taxon>Lactobacillaceae</taxon>
        <taxon>Lacticaseibacillus</taxon>
    </lineage>
</organism>
<name>A0A5R8LWQ8_LACZE</name>
<evidence type="ECO:0000259" key="1">
    <source>
        <dbReference type="SMART" id="SM00382"/>
    </source>
</evidence>
<dbReference type="GO" id="GO:0016887">
    <property type="term" value="F:ATP hydrolysis activity"/>
    <property type="evidence" value="ECO:0007669"/>
    <property type="project" value="InterPro"/>
</dbReference>